<reference evidence="2" key="1">
    <citation type="submission" date="2016-12" db="EMBL/GenBank/DDBJ databases">
        <title>A murine herpesvirus closely related to ubiquitous human herpesviruses causes T-cell depletion.</title>
        <authorList>
            <person name="Patel S.J."/>
            <person name="Zhao G."/>
            <person name="Penna V.R."/>
            <person name="Park E."/>
            <person name="Lauron E.J."/>
            <person name="Harvey I.B."/>
            <person name="Beatty W.L."/>
            <person name="Plougastel-Douglas B."/>
            <person name="Poursine-Laurent J."/>
            <person name="Fremont D.H."/>
            <person name="Wang D."/>
            <person name="Yokoyama W.M."/>
        </authorList>
    </citation>
    <scope>NUCLEOTIDE SEQUENCE [LARGE SCALE GENOMIC DNA]</scope>
    <source>
        <strain evidence="2">YOK1</strain>
    </source>
</reference>
<sequence length="123" mass="14402">MWAETRIRSVREAHPRVAHRIRQRGVLATAIWDPHLIPLSITIKAKKCMQRVLSNITFSFYYSTAHKKIRDSAHRHSEKRHNFPSGTPWDSRRTHRKTKKNLFLFSSPLWVSDPAAPRPPRDG</sequence>
<keyword evidence="3" id="KW-1185">Reference proteome</keyword>
<protein>
    <submittedName>
        <fullName evidence="2">Uncharacterized protein</fullName>
    </submittedName>
</protein>
<dbReference type="KEGG" id="vg:30999342"/>
<dbReference type="Proteomes" id="UP000202182">
    <property type="component" value="Segment"/>
</dbReference>
<proteinExistence type="predicted"/>
<organism evidence="2">
    <name type="scientific">Murid betaherpesvirus 3</name>
    <dbReference type="NCBI Taxonomy" id="2560603"/>
    <lineage>
        <taxon>Viruses</taxon>
        <taxon>Duplodnaviria</taxon>
        <taxon>Heunggongvirae</taxon>
        <taxon>Peploviricota</taxon>
        <taxon>Herviviricetes</taxon>
        <taxon>Herpesvirales</taxon>
        <taxon>Orthoherpesviridae</taxon>
        <taxon>Betaherpesvirinae</taxon>
        <taxon>Roseolovirus</taxon>
        <taxon>Roseolovirus muridbeta3</taxon>
    </lineage>
</organism>
<name>A0A1P8VIN3_9BETA</name>
<dbReference type="EMBL" id="KY355735">
    <property type="protein sequence ID" value="APZ76216.1"/>
    <property type="molecule type" value="Genomic_DNA"/>
</dbReference>
<feature type="region of interest" description="Disordered" evidence="1">
    <location>
        <begin position="71"/>
        <end position="94"/>
    </location>
</feature>
<evidence type="ECO:0000313" key="3">
    <source>
        <dbReference type="Proteomes" id="UP000202182"/>
    </source>
</evidence>
<evidence type="ECO:0000313" key="2">
    <source>
        <dbReference type="EMBL" id="APZ76216.1"/>
    </source>
</evidence>
<gene>
    <name evidence="2" type="primary">ORF1</name>
    <name evidence="2" type="ORF">MRV_0005</name>
</gene>
<accession>A0A1P8VIN3</accession>
<evidence type="ECO:0000256" key="1">
    <source>
        <dbReference type="SAM" id="MobiDB-lite"/>
    </source>
</evidence>